<comment type="similarity">
    <text evidence="2">Belongs to the CLPTM1 family.</text>
</comment>
<evidence type="ECO:0000256" key="4">
    <source>
        <dbReference type="ARBA" id="ARBA00022989"/>
    </source>
</evidence>
<reference evidence="6" key="1">
    <citation type="submission" date="2021-02" db="EMBL/GenBank/DDBJ databases">
        <authorList>
            <person name="Nowell W R."/>
        </authorList>
    </citation>
    <scope>NUCLEOTIDE SEQUENCE</scope>
</reference>
<keyword evidence="3" id="KW-0812">Transmembrane</keyword>
<dbReference type="PANTHER" id="PTHR21347:SF14">
    <property type="entry name" value="LIPID SCRAMBLASE CLPTM1-RELATED"/>
    <property type="match status" value="1"/>
</dbReference>
<evidence type="ECO:0000256" key="5">
    <source>
        <dbReference type="ARBA" id="ARBA00023136"/>
    </source>
</evidence>
<dbReference type="EMBL" id="CAJOBJ010029334">
    <property type="protein sequence ID" value="CAF4263756.1"/>
    <property type="molecule type" value="Genomic_DNA"/>
</dbReference>
<dbReference type="Pfam" id="PF05602">
    <property type="entry name" value="CLPTM1"/>
    <property type="match status" value="1"/>
</dbReference>
<evidence type="ECO:0000256" key="1">
    <source>
        <dbReference type="ARBA" id="ARBA00004141"/>
    </source>
</evidence>
<dbReference type="GO" id="GO:0012505">
    <property type="term" value="C:endomembrane system"/>
    <property type="evidence" value="ECO:0007669"/>
    <property type="project" value="TreeGrafter"/>
</dbReference>
<dbReference type="PANTHER" id="PTHR21347">
    <property type="entry name" value="CLEFT LIP AND PALATE ASSOCIATED TRANSMEMBRANE PROTEIN-RELATED"/>
    <property type="match status" value="1"/>
</dbReference>
<dbReference type="Proteomes" id="UP000681720">
    <property type="component" value="Unassembled WGS sequence"/>
</dbReference>
<sequence length="90" mass="10930">NIKNNGSLYLHVVVSKSRYSIDPSERESDSPQYTFWKSKRLNKYRKKVYRKTKNLLTGSTEKDEEYQKVNMKFQMVRILFFTDEYLYLES</sequence>
<name>A0A8S2T1E3_9BILA</name>
<evidence type="ECO:0000256" key="2">
    <source>
        <dbReference type="ARBA" id="ARBA00009310"/>
    </source>
</evidence>
<gene>
    <name evidence="6" type="ORF">GIL414_LOCUS24236</name>
</gene>
<dbReference type="AlphaFoldDB" id="A0A8S2T1E3"/>
<keyword evidence="5" id="KW-0472">Membrane</keyword>
<comment type="caution">
    <text evidence="6">The sequence shown here is derived from an EMBL/GenBank/DDBJ whole genome shotgun (WGS) entry which is preliminary data.</text>
</comment>
<evidence type="ECO:0000313" key="7">
    <source>
        <dbReference type="Proteomes" id="UP000681720"/>
    </source>
</evidence>
<protein>
    <submittedName>
        <fullName evidence="6">Uncharacterized protein</fullName>
    </submittedName>
</protein>
<evidence type="ECO:0000313" key="6">
    <source>
        <dbReference type="EMBL" id="CAF4263756.1"/>
    </source>
</evidence>
<organism evidence="6 7">
    <name type="scientific">Rotaria magnacalcarata</name>
    <dbReference type="NCBI Taxonomy" id="392030"/>
    <lineage>
        <taxon>Eukaryota</taxon>
        <taxon>Metazoa</taxon>
        <taxon>Spiralia</taxon>
        <taxon>Gnathifera</taxon>
        <taxon>Rotifera</taxon>
        <taxon>Eurotatoria</taxon>
        <taxon>Bdelloidea</taxon>
        <taxon>Philodinida</taxon>
        <taxon>Philodinidae</taxon>
        <taxon>Rotaria</taxon>
    </lineage>
</organism>
<feature type="non-terminal residue" evidence="6">
    <location>
        <position position="1"/>
    </location>
</feature>
<keyword evidence="4" id="KW-1133">Transmembrane helix</keyword>
<comment type="subcellular location">
    <subcellularLocation>
        <location evidence="1">Membrane</location>
        <topology evidence="1">Multi-pass membrane protein</topology>
    </subcellularLocation>
</comment>
<accession>A0A8S2T1E3</accession>
<evidence type="ECO:0000256" key="3">
    <source>
        <dbReference type="ARBA" id="ARBA00022692"/>
    </source>
</evidence>
<dbReference type="InterPro" id="IPR008429">
    <property type="entry name" value="CLPTM1"/>
</dbReference>
<dbReference type="GO" id="GO:0016020">
    <property type="term" value="C:membrane"/>
    <property type="evidence" value="ECO:0007669"/>
    <property type="project" value="UniProtKB-SubCell"/>
</dbReference>
<proteinExistence type="inferred from homology"/>